<dbReference type="InterPro" id="IPR049730">
    <property type="entry name" value="SNF2/RAD54-like_C"/>
</dbReference>
<evidence type="ECO:0000259" key="3">
    <source>
        <dbReference type="PROSITE" id="PS50966"/>
    </source>
</evidence>
<dbReference type="InterPro" id="IPR014001">
    <property type="entry name" value="Helicase_ATP-bd"/>
</dbReference>
<evidence type="ECO:0000259" key="5">
    <source>
        <dbReference type="PROSITE" id="PS51194"/>
    </source>
</evidence>
<dbReference type="RefSeq" id="WP_106521126.1">
    <property type="nucleotide sequence ID" value="NZ_PYGD01000001.1"/>
</dbReference>
<dbReference type="SUPFAM" id="SSF52540">
    <property type="entry name" value="P-loop containing nucleoside triphosphate hydrolases"/>
    <property type="match status" value="2"/>
</dbReference>
<dbReference type="InterPro" id="IPR000330">
    <property type="entry name" value="SNF2_N"/>
</dbReference>
<keyword evidence="2" id="KW-0863">Zinc-finger</keyword>
<dbReference type="Pfam" id="PF00271">
    <property type="entry name" value="Helicase_C"/>
    <property type="match status" value="1"/>
</dbReference>
<protein>
    <submittedName>
        <fullName evidence="6">SNF2 helicase associated protein</fullName>
    </submittedName>
</protein>
<dbReference type="InterPro" id="IPR007527">
    <property type="entry name" value="Znf_SWIM"/>
</dbReference>
<gene>
    <name evidence="6" type="ORF">B0I18_101578</name>
</gene>
<dbReference type="InterPro" id="IPR013663">
    <property type="entry name" value="Helicase_SWF/SNF/SWI_bac"/>
</dbReference>
<dbReference type="PANTHER" id="PTHR10799">
    <property type="entry name" value="SNF2/RAD54 HELICASE FAMILY"/>
    <property type="match status" value="1"/>
</dbReference>
<feature type="domain" description="SWIM-type" evidence="3">
    <location>
        <begin position="169"/>
        <end position="206"/>
    </location>
</feature>
<feature type="domain" description="SWIM-type" evidence="3">
    <location>
        <begin position="56"/>
        <end position="94"/>
    </location>
</feature>
<dbReference type="AlphaFoldDB" id="A0A2P8DB22"/>
<feature type="domain" description="Helicase C-terminal" evidence="5">
    <location>
        <begin position="1088"/>
        <end position="1245"/>
    </location>
</feature>
<dbReference type="EMBL" id="PYGD01000001">
    <property type="protein sequence ID" value="PSK94422.1"/>
    <property type="molecule type" value="Genomic_DNA"/>
</dbReference>
<dbReference type="CDD" id="cd18793">
    <property type="entry name" value="SF2_C_SNF"/>
    <property type="match status" value="1"/>
</dbReference>
<evidence type="ECO:0000256" key="2">
    <source>
        <dbReference type="PROSITE-ProRule" id="PRU00325"/>
    </source>
</evidence>
<name>A0A2P8DB22_9BACT</name>
<evidence type="ECO:0000313" key="6">
    <source>
        <dbReference type="EMBL" id="PSK94422.1"/>
    </source>
</evidence>
<dbReference type="Pfam" id="PF00176">
    <property type="entry name" value="SNF2-rel_dom"/>
    <property type="match status" value="1"/>
</dbReference>
<dbReference type="GO" id="GO:0005524">
    <property type="term" value="F:ATP binding"/>
    <property type="evidence" value="ECO:0007669"/>
    <property type="project" value="InterPro"/>
</dbReference>
<evidence type="ECO:0000256" key="1">
    <source>
        <dbReference type="ARBA" id="ARBA00022801"/>
    </source>
</evidence>
<dbReference type="InterPro" id="IPR027417">
    <property type="entry name" value="P-loop_NTPase"/>
</dbReference>
<dbReference type="GO" id="GO:0008270">
    <property type="term" value="F:zinc ion binding"/>
    <property type="evidence" value="ECO:0007669"/>
    <property type="project" value="UniProtKB-KW"/>
</dbReference>
<dbReference type="InterPro" id="IPR038718">
    <property type="entry name" value="SNF2-like_sf"/>
</dbReference>
<keyword evidence="7" id="KW-1185">Reference proteome</keyword>
<organism evidence="6 7">
    <name type="scientific">Taibaiella chishuiensis</name>
    <dbReference type="NCBI Taxonomy" id="1434707"/>
    <lineage>
        <taxon>Bacteria</taxon>
        <taxon>Pseudomonadati</taxon>
        <taxon>Bacteroidota</taxon>
        <taxon>Chitinophagia</taxon>
        <taxon>Chitinophagales</taxon>
        <taxon>Chitinophagaceae</taxon>
        <taxon>Taibaiella</taxon>
    </lineage>
</organism>
<dbReference type="Pfam" id="PF08455">
    <property type="entry name" value="SNF2_assoc"/>
    <property type="match status" value="1"/>
</dbReference>
<comment type="caution">
    <text evidence="6">The sequence shown here is derived from an EMBL/GenBank/DDBJ whole genome shotgun (WGS) entry which is preliminary data.</text>
</comment>
<keyword evidence="1" id="KW-0378">Hydrolase</keyword>
<dbReference type="InterPro" id="IPR001650">
    <property type="entry name" value="Helicase_C-like"/>
</dbReference>
<proteinExistence type="predicted"/>
<reference evidence="6 7" key="1">
    <citation type="submission" date="2018-03" db="EMBL/GenBank/DDBJ databases">
        <title>Genomic Encyclopedia of Type Strains, Phase III (KMG-III): the genomes of soil and plant-associated and newly described type strains.</title>
        <authorList>
            <person name="Whitman W."/>
        </authorList>
    </citation>
    <scope>NUCLEOTIDE SEQUENCE [LARGE SCALE GENOMIC DNA]</scope>
    <source>
        <strain evidence="6 7">CGMCC 1.12700</strain>
    </source>
</reference>
<dbReference type="OrthoDB" id="9760715at2"/>
<sequence length="1254" mass="143959">MSLPDLLKHVYHNATDEVIRRGKKIFHTSGVQVLENDSLTEQISFRVRNDVYSNYYKVIVENYMHPKDLSLRCQCPYNMGSVCRHEAAALFQLNDLLQSGYFDNVKMEYDQKHTTVRMRQITMHFLKLFSSASIYAKAETWTAEKRVQILEAKDDAVTATVKEDNGKVYEVLLKQNEERYFDTSCTCDHTEHPLCVHKTTVFLQLLNTYGGHYFSTLRNWDTQKDKLLSLYGYSLKDDLKGKFEFSYHEGKPFLRVLDPSIKKIALQPAAPVSKYKKEEVVEEPASVPQNRRLGVVVSNKSPYFPYTSFDLISGEADESGFEYKGSVEKLELGQYISPAGLQDRDKLLITALRKQSADELFKSIKRETPFGEFWDSLPKEMTESPKEELKKQAWDFYLPRYQRLLEHYASYPFVYFLPADQKLGLAQLQKTGFSSKYFHTRLFVAPAAGKSGDVMLELKFRIEEDVYESKDVTVINSALIRADDIFYAAAGPDALAIVDQFPADGLLRIPAADWPRYLKDELLPLSASTDITFHEDLREQVTEEEPELKLYLRETDKMMVFKPVFDYAGVEKEWLDFTPAVTATNGKVVLHQRNEATEQTYLNLLRYLHPAMQESRKSHSFLLPASEALKGNWYFSFMDKLNEANVQIVGHENLKQLRINPNKPKTQLQISSGIDWFDADMEISFGEERVSIADVKKAMTKKQNFVSLSDGSIGLLSEEWMDKYALMVKLGAAGGGNKLRLRKFHFSAIEGLSEEIDENEVLADIAEKRDRLLNFDFEKDSPSIIPDNVHATLRPYQQAGFQWMNFLNETGWGGILADDMGLGKTLQTLTFLQHYLNLNPGALFMVACPTTLIYNWENEIRKFTPDITYLIHHGAQRRSRLEDFAGVHLIITTYGTLRSDIKMLSQMQFDYVVLDESQAIKNPQSQIAKASLLLQSKNRLALSGTPVQNNTFDLFAQMNFLNPGMLGSMEFFRNEFATPIDKMQEEEAKAHLRKMIHPFLLRRTKEQVAPDLPEKTEMVLFCEMGAKQRKIYDAYRNSFRSKILGEIEEKGMERVQLSILTGLMKLRQICDSPAILNEEESFENHSVKIEELVRELTENTGNHKALVFSQFLGMLNLIREELDRLNIPYVYFDGGTSSVDREKAIQSFQNEESCRVFLISLKAGGVGLNLTAADYVYIVDPWWNPAVEQQAIDRTHRIGQTKSIFAYRLICKDTIEEKILLLQERKLSLVKELIADDNAFLKKLTKEDVAYLLS</sequence>
<dbReference type="PROSITE" id="PS51194">
    <property type="entry name" value="HELICASE_CTER"/>
    <property type="match status" value="1"/>
</dbReference>
<dbReference type="SMART" id="SM00487">
    <property type="entry name" value="DEXDc"/>
    <property type="match status" value="1"/>
</dbReference>
<dbReference type="PROSITE" id="PS50966">
    <property type="entry name" value="ZF_SWIM"/>
    <property type="match status" value="2"/>
</dbReference>
<keyword evidence="2" id="KW-0862">Zinc</keyword>
<dbReference type="Proteomes" id="UP000240572">
    <property type="component" value="Unassembled WGS sequence"/>
</dbReference>
<evidence type="ECO:0000259" key="4">
    <source>
        <dbReference type="PROSITE" id="PS51192"/>
    </source>
</evidence>
<evidence type="ECO:0000313" key="7">
    <source>
        <dbReference type="Proteomes" id="UP000240572"/>
    </source>
</evidence>
<dbReference type="PROSITE" id="PS51192">
    <property type="entry name" value="HELICASE_ATP_BIND_1"/>
    <property type="match status" value="1"/>
</dbReference>
<keyword evidence="2" id="KW-0479">Metal-binding</keyword>
<feature type="domain" description="Helicase ATP-binding" evidence="4">
    <location>
        <begin position="805"/>
        <end position="964"/>
    </location>
</feature>
<dbReference type="CDD" id="cd18012">
    <property type="entry name" value="DEXQc_arch_SWI2_SNF2"/>
    <property type="match status" value="1"/>
</dbReference>
<dbReference type="GO" id="GO:0016787">
    <property type="term" value="F:hydrolase activity"/>
    <property type="evidence" value="ECO:0007669"/>
    <property type="project" value="UniProtKB-KW"/>
</dbReference>
<dbReference type="SMART" id="SM00490">
    <property type="entry name" value="HELICc"/>
    <property type="match status" value="1"/>
</dbReference>
<dbReference type="Gene3D" id="3.40.50.300">
    <property type="entry name" value="P-loop containing nucleotide triphosphate hydrolases"/>
    <property type="match status" value="1"/>
</dbReference>
<accession>A0A2P8DB22</accession>
<dbReference type="Gene3D" id="3.40.50.10810">
    <property type="entry name" value="Tandem AAA-ATPase domain"/>
    <property type="match status" value="1"/>
</dbReference>